<evidence type="ECO:0000313" key="8">
    <source>
        <dbReference type="Proteomes" id="UP000018922"/>
    </source>
</evidence>
<dbReference type="FunFam" id="3.40.50.2300:FF:000113">
    <property type="entry name" value="Low molecular weight protein-tyrosine-phosphatase"/>
    <property type="match status" value="1"/>
</dbReference>
<gene>
    <name evidence="7" type="primary">ptpA</name>
    <name evidence="7" type="ordered locus">MGMSRv2__2263</name>
</gene>
<sequence>MIKVLFVCTGNICRSPTAEGVFRALVETHGLSDHIMVDSAGTHAYHVGEPPDSRSAAAARKRGIDLSSQRARKVKASDFDDFDLVLAMDRSHQQSLIQLCPKAQEDKVRLFLSFAPELGLRDVPDPYYGAGDGFERVLDMIEAGSRGLLDHVRTRLA</sequence>
<evidence type="ECO:0000256" key="2">
    <source>
        <dbReference type="ARBA" id="ARBA00013064"/>
    </source>
</evidence>
<dbReference type="STRING" id="1430440.MGMSRv2__2263"/>
<evidence type="ECO:0000256" key="3">
    <source>
        <dbReference type="ARBA" id="ARBA00022801"/>
    </source>
</evidence>
<dbReference type="OrthoDB" id="9784339at2"/>
<feature type="active site" description="Proton donor" evidence="5">
    <location>
        <position position="125"/>
    </location>
</feature>
<keyword evidence="8" id="KW-1185">Reference proteome</keyword>
<feature type="active site" description="Nucleophile" evidence="5">
    <location>
        <position position="8"/>
    </location>
</feature>
<dbReference type="PANTHER" id="PTHR11717:SF7">
    <property type="entry name" value="LOW MOLECULAR WEIGHT PHOSPHOTYROSINE PROTEIN PHOSPHATASE"/>
    <property type="match status" value="1"/>
</dbReference>
<feature type="domain" description="Phosphotyrosine protein phosphatase I" evidence="6">
    <location>
        <begin position="2"/>
        <end position="151"/>
    </location>
</feature>
<dbReference type="InterPro" id="IPR023485">
    <property type="entry name" value="Ptyr_pPase"/>
</dbReference>
<proteinExistence type="inferred from homology"/>
<reference evidence="7 8" key="1">
    <citation type="journal article" date="2014" name="Genome Announc.">
        <title>Complete genome sequence of Magnetospirillum gryphiswaldense MSR-1.</title>
        <authorList>
            <person name="Wang X."/>
            <person name="Wang Q."/>
            <person name="Zhang W."/>
            <person name="Wang Y."/>
            <person name="Li L."/>
            <person name="Wen T."/>
            <person name="Zhang T."/>
            <person name="Zhang Y."/>
            <person name="Xu J."/>
            <person name="Hu J."/>
            <person name="Li S."/>
            <person name="Liu L."/>
            <person name="Liu J."/>
            <person name="Jiang W."/>
            <person name="Tian J."/>
            <person name="Li Y."/>
            <person name="Schuler D."/>
            <person name="Wang L."/>
            <person name="Li J."/>
        </authorList>
    </citation>
    <scope>NUCLEOTIDE SEQUENCE [LARGE SCALE GENOMIC DNA]</scope>
    <source>
        <strain evidence="8">DSM 6361 / JCM 21280 / NBRC 15271 / MSR-1</strain>
    </source>
</reference>
<dbReference type="InterPro" id="IPR017867">
    <property type="entry name" value="Tyr_phospatase_low_mol_wt"/>
</dbReference>
<dbReference type="EC" id="3.1.3.48" evidence="2"/>
<evidence type="ECO:0000256" key="4">
    <source>
        <dbReference type="ARBA" id="ARBA00022912"/>
    </source>
</evidence>
<dbReference type="KEGG" id="mgry:MSR1_22600"/>
<comment type="similarity">
    <text evidence="1">Belongs to the low molecular weight phosphotyrosine protein phosphatase family.</text>
</comment>
<dbReference type="Gene3D" id="3.40.50.2300">
    <property type="match status" value="1"/>
</dbReference>
<feature type="active site" evidence="5">
    <location>
        <position position="14"/>
    </location>
</feature>
<dbReference type="Pfam" id="PF01451">
    <property type="entry name" value="LMWPc"/>
    <property type="match status" value="1"/>
</dbReference>
<dbReference type="KEGG" id="mgy:MGMSRv2__2263"/>
<name>V6F4Q6_MAGGM</name>
<evidence type="ECO:0000259" key="6">
    <source>
        <dbReference type="SMART" id="SM00226"/>
    </source>
</evidence>
<dbReference type="PANTHER" id="PTHR11717">
    <property type="entry name" value="LOW MOLECULAR WEIGHT PROTEIN TYROSINE PHOSPHATASE"/>
    <property type="match status" value="1"/>
</dbReference>
<evidence type="ECO:0000256" key="5">
    <source>
        <dbReference type="PIRSR" id="PIRSR617867-1"/>
    </source>
</evidence>
<dbReference type="InterPro" id="IPR036196">
    <property type="entry name" value="Ptyr_pPase_sf"/>
</dbReference>
<dbReference type="HOGENOM" id="CLU_071415_2_2_5"/>
<protein>
    <recommendedName>
        <fullName evidence="2">protein-tyrosine-phosphatase</fullName>
        <ecNumber evidence="2">3.1.3.48</ecNumber>
    </recommendedName>
</protein>
<dbReference type="PRINTS" id="PR00719">
    <property type="entry name" value="LMWPTPASE"/>
</dbReference>
<dbReference type="CDD" id="cd16343">
    <property type="entry name" value="LMWPTP"/>
    <property type="match status" value="1"/>
</dbReference>
<dbReference type="RefSeq" id="WP_024080486.1">
    <property type="nucleotide sequence ID" value="NZ_CP027526.1"/>
</dbReference>
<dbReference type="AlphaFoldDB" id="V6F4Q6"/>
<dbReference type="GO" id="GO:0004725">
    <property type="term" value="F:protein tyrosine phosphatase activity"/>
    <property type="evidence" value="ECO:0007669"/>
    <property type="project" value="UniProtKB-EC"/>
</dbReference>
<dbReference type="Proteomes" id="UP000018922">
    <property type="component" value="Chromosome I"/>
</dbReference>
<dbReference type="SUPFAM" id="SSF52788">
    <property type="entry name" value="Phosphotyrosine protein phosphatases I"/>
    <property type="match status" value="1"/>
</dbReference>
<dbReference type="eggNOG" id="COG0394">
    <property type="taxonomic scope" value="Bacteria"/>
</dbReference>
<keyword evidence="4" id="KW-0904">Protein phosphatase</keyword>
<dbReference type="SMART" id="SM00226">
    <property type="entry name" value="LMWPc"/>
    <property type="match status" value="1"/>
</dbReference>
<evidence type="ECO:0000256" key="1">
    <source>
        <dbReference type="ARBA" id="ARBA00011063"/>
    </source>
</evidence>
<accession>V6F4Q6</accession>
<dbReference type="InterPro" id="IPR050438">
    <property type="entry name" value="LMW_PTPase"/>
</dbReference>
<organism evidence="7 8">
    <name type="scientific">Magnetospirillum gryphiswaldense (strain DSM 6361 / JCM 21280 / NBRC 15271 / MSR-1)</name>
    <dbReference type="NCBI Taxonomy" id="431944"/>
    <lineage>
        <taxon>Bacteria</taxon>
        <taxon>Pseudomonadati</taxon>
        <taxon>Pseudomonadota</taxon>
        <taxon>Alphaproteobacteria</taxon>
        <taxon>Rhodospirillales</taxon>
        <taxon>Rhodospirillaceae</taxon>
        <taxon>Magnetospirillum</taxon>
    </lineage>
</organism>
<keyword evidence="3 7" id="KW-0378">Hydrolase</keyword>
<dbReference type="EMBL" id="HG794546">
    <property type="protein sequence ID" value="CDK99478.1"/>
    <property type="molecule type" value="Genomic_DNA"/>
</dbReference>
<evidence type="ECO:0000313" key="7">
    <source>
        <dbReference type="EMBL" id="CDK99478.1"/>
    </source>
</evidence>